<dbReference type="SUPFAM" id="SSF56672">
    <property type="entry name" value="DNA/RNA polymerases"/>
    <property type="match status" value="1"/>
</dbReference>
<dbReference type="EMBL" id="CP045901">
    <property type="protein sequence ID" value="QQP37510.1"/>
    <property type="molecule type" value="Genomic_DNA"/>
</dbReference>
<dbReference type="PANTHER" id="PTHR47510:SF3">
    <property type="entry name" value="ENDO_EXONUCLEASE_PHOSPHATASE DOMAIN-CONTAINING PROTEIN"/>
    <property type="match status" value="1"/>
</dbReference>
<dbReference type="Pfam" id="PF00078">
    <property type="entry name" value="RVT_1"/>
    <property type="match status" value="1"/>
</dbReference>
<accession>A0A7T8JXH9</accession>
<evidence type="ECO:0000313" key="2">
    <source>
        <dbReference type="EMBL" id="QQP37510.1"/>
    </source>
</evidence>
<protein>
    <recommendedName>
        <fullName evidence="1">Reverse transcriptase domain-containing protein</fullName>
    </recommendedName>
</protein>
<dbReference type="GO" id="GO:0071897">
    <property type="term" value="P:DNA biosynthetic process"/>
    <property type="evidence" value="ECO:0007669"/>
    <property type="project" value="UniProtKB-ARBA"/>
</dbReference>
<dbReference type="OrthoDB" id="411173at2759"/>
<gene>
    <name evidence="3" type="ORF">FKW44_000861</name>
    <name evidence="2" type="ORF">FKW44_017797</name>
</gene>
<organism evidence="2 4">
    <name type="scientific">Caligus rogercresseyi</name>
    <name type="common">Sea louse</name>
    <dbReference type="NCBI Taxonomy" id="217165"/>
    <lineage>
        <taxon>Eukaryota</taxon>
        <taxon>Metazoa</taxon>
        <taxon>Ecdysozoa</taxon>
        <taxon>Arthropoda</taxon>
        <taxon>Crustacea</taxon>
        <taxon>Multicrustacea</taxon>
        <taxon>Hexanauplia</taxon>
        <taxon>Copepoda</taxon>
        <taxon>Siphonostomatoida</taxon>
        <taxon>Caligidae</taxon>
        <taxon>Caligus</taxon>
    </lineage>
</organism>
<evidence type="ECO:0000313" key="3">
    <source>
        <dbReference type="EMBL" id="QQP56261.1"/>
    </source>
</evidence>
<dbReference type="PANTHER" id="PTHR47510">
    <property type="entry name" value="REVERSE TRANSCRIPTASE DOMAIN-CONTAINING PROTEIN"/>
    <property type="match status" value="1"/>
</dbReference>
<dbReference type="AlphaFoldDB" id="A0A7T8JXH9"/>
<dbReference type="PROSITE" id="PS50878">
    <property type="entry name" value="RT_POL"/>
    <property type="match status" value="1"/>
</dbReference>
<dbReference type="InterPro" id="IPR043502">
    <property type="entry name" value="DNA/RNA_pol_sf"/>
</dbReference>
<dbReference type="CDD" id="cd01650">
    <property type="entry name" value="RT_nLTR_like"/>
    <property type="match status" value="1"/>
</dbReference>
<reference evidence="4" key="1">
    <citation type="submission" date="2021-01" db="EMBL/GenBank/DDBJ databases">
        <title>Caligus Genome Assembly.</title>
        <authorList>
            <person name="Gallardo-Escarate C."/>
        </authorList>
    </citation>
    <scope>NUCLEOTIDE SEQUENCE [LARGE SCALE GENOMIC DNA]</scope>
</reference>
<evidence type="ECO:0000259" key="1">
    <source>
        <dbReference type="PROSITE" id="PS50878"/>
    </source>
</evidence>
<dbReference type="Proteomes" id="UP000595437">
    <property type="component" value="Chromosome 12"/>
</dbReference>
<dbReference type="InterPro" id="IPR000477">
    <property type="entry name" value="RT_dom"/>
</dbReference>
<dbReference type="Proteomes" id="UP000595437">
    <property type="component" value="Chromosome 1"/>
</dbReference>
<sequence>MLQRGNVCVLPDTTTDHRPVLAEVNIKGRSPSRPVTIRRRNFKAIKRHALENALEQWKWDDIYDIKEVDAVLDFIVAGITMSLDKVAPVKAITVRKNTNLYLSKATLRLIDQRNRALGRREYKVLRNQAAAGVRKDKLLSNLNAIKKANGDSKALWNLANRAMGKTKATPLPLSLTINGIDTCDDKGAADALNSFYIKKVNDLRASIVLSTPSSDICVRTDRSCNWASPRGIVLDFSFASAAKIRRVVSSISNTEAMGVDGLPASVFKLGIEVLASPISHLINCSLANGKVPVILKTGIVIPVHKGKGKNPKDPASYRPVSLLPVLSKILEKVVKADMEYHMGKISALPNSQFGFRAGRSTTTAIGTAHSKWIKAVQEGKVVGILAFDLSSAFDTVDCDLLLEKIKDLGVTRRVGDWFGSYLNGGKQCVNWNGTRSDFVDVKYGVRQGSILGPLLFLILMAGLPVEMGVGENIVCYADDVSVWTAGRDVDVVETNLNLLAAKFVEFAARNGLSLNHTKTQLLLAGGRDSKERRKRVEVKVGPSTVSPSSELELLGAKFDSTLSLNLNVDIMARAARVRANMVVRLAKHIPRGPYLHQLAKGIVLGKLGYAVSAVTPVRFGGSNPTGPLAAAQVALNDVARTLTGSLRREHIPVRDLLKSAGLPSINTMAVRSAAMEAWKAFWSRDGEEGGRNPLGLMLFEKKNGKETRSDAAGIADTLVCAARTAWNKSPQLRQARTWRAARDAAIALAEGVAL</sequence>
<keyword evidence="4" id="KW-1185">Reference proteome</keyword>
<reference evidence="2" key="2">
    <citation type="journal article" name="Sci. Data">
        <title>Chromosome-scale genome assembly of the sea louse Caligus rogercresseyi by SMRT sequencing and Hi-C analysis.</title>
        <authorList>
            <person name="Gallardo-Escarate C."/>
            <person name="Valenzuela-Munoz V."/>
            <person name="Nunez-Acuna G."/>
            <person name="Valenzuela-Miranda D."/>
            <person name="Goncalves A.T."/>
            <person name="Escobar-Sepulveda H."/>
            <person name="Liachko I."/>
            <person name="Nelson B."/>
            <person name="Roberts S."/>
            <person name="Warren W."/>
        </authorList>
    </citation>
    <scope>NUCLEOTIDE SEQUENCE</scope>
    <source>
        <tissue evidence="2">Whole tissue</tissue>
    </source>
</reference>
<name>A0A7T8JXH9_CALRO</name>
<dbReference type="EMBL" id="CP045890">
    <property type="protein sequence ID" value="QQP56261.1"/>
    <property type="molecule type" value="Genomic_DNA"/>
</dbReference>
<evidence type="ECO:0000313" key="4">
    <source>
        <dbReference type="Proteomes" id="UP000595437"/>
    </source>
</evidence>
<proteinExistence type="predicted"/>
<feature type="domain" description="Reverse transcriptase" evidence="1">
    <location>
        <begin position="284"/>
        <end position="558"/>
    </location>
</feature>